<proteinExistence type="predicted"/>
<evidence type="ECO:0000313" key="1">
    <source>
        <dbReference type="EMBL" id="BBN03876.1"/>
    </source>
</evidence>
<accession>A0AAF6AVU2</accession>
<dbReference type="Proteomes" id="UP001162541">
    <property type="component" value="Chromosome 3"/>
</dbReference>
<protein>
    <submittedName>
        <fullName evidence="1">Uncharacterized protein</fullName>
    </submittedName>
</protein>
<dbReference type="AlphaFoldDB" id="A0AAF6AVU2"/>
<reference evidence="2" key="1">
    <citation type="journal article" date="2020" name="Curr. Biol.">
        <title>Chromatin organization in early land plants reveals an ancestral association between H3K27me3, transposons, and constitutive heterochromatin.</title>
        <authorList>
            <person name="Montgomery S.A."/>
            <person name="Tanizawa Y."/>
            <person name="Galik B."/>
            <person name="Wang N."/>
            <person name="Ito T."/>
            <person name="Mochizuki T."/>
            <person name="Akimcheva S."/>
            <person name="Bowman J.L."/>
            <person name="Cognat V."/>
            <person name="Marechal-Drouard L."/>
            <person name="Ekker H."/>
            <person name="Hong S.F."/>
            <person name="Kohchi T."/>
            <person name="Lin S.S."/>
            <person name="Liu L.D."/>
            <person name="Nakamura Y."/>
            <person name="Valeeva L.R."/>
            <person name="Shakirov E.V."/>
            <person name="Shippen D.E."/>
            <person name="Wei W.L."/>
            <person name="Yagura M."/>
            <person name="Yamaoka S."/>
            <person name="Yamato K.T."/>
            <person name="Liu C."/>
            <person name="Berger F."/>
        </authorList>
    </citation>
    <scope>NUCLEOTIDE SEQUENCE [LARGE SCALE GENOMIC DNA]</scope>
    <source>
        <strain evidence="2">Tak-1</strain>
    </source>
</reference>
<gene>
    <name evidence="1" type="ORF">Mp_3g00270</name>
</gene>
<dbReference type="EMBL" id="AP019868">
    <property type="protein sequence ID" value="BBN03876.1"/>
    <property type="molecule type" value="Genomic_DNA"/>
</dbReference>
<evidence type="ECO:0000313" key="2">
    <source>
        <dbReference type="Proteomes" id="UP001162541"/>
    </source>
</evidence>
<name>A0AAF6AVU2_MARPO</name>
<sequence length="83" mass="9028">MVQDLDQCCEPSSSSCEYGELQSRVSYFLGPLSLLCPIGTKIGLKTLPPNTISWLPSNLVTGGYYCGTLQCVFVHSIEPKSLL</sequence>
<organism evidence="1 2">
    <name type="scientific">Marchantia polymorpha subsp. ruderalis</name>
    <dbReference type="NCBI Taxonomy" id="1480154"/>
    <lineage>
        <taxon>Eukaryota</taxon>
        <taxon>Viridiplantae</taxon>
        <taxon>Streptophyta</taxon>
        <taxon>Embryophyta</taxon>
        <taxon>Marchantiophyta</taxon>
        <taxon>Marchantiopsida</taxon>
        <taxon>Marchantiidae</taxon>
        <taxon>Marchantiales</taxon>
        <taxon>Marchantiaceae</taxon>
        <taxon>Marchantia</taxon>
    </lineage>
</organism>